<sequence>MHEYMDWPTAILTTTIIGRTLFTLPFAYLQQQRNAKLRAVQPIINAWKNTLVKYPDAEMKYRKKLAELKKGFNIQTWKSISLPFLQIPFFVMMTMQVRQVVGSSVFADTVLPGVKEEGILWMEDLSMPDPTLIAPIMIGLLHLANIEFNKVGKVFMRILSLVSVIVASQVSSGIVFYWLCSALYSLVQNLIFHEYFKNKVSSLGFQSRKYEYQSDGKHLKILFRIAQVIIPEENDTRKVYTKPKY</sequence>
<dbReference type="Pfam" id="PF02096">
    <property type="entry name" value="60KD_IMP"/>
    <property type="match status" value="1"/>
</dbReference>
<evidence type="ECO:0000256" key="1">
    <source>
        <dbReference type="ARBA" id="ARBA00004141"/>
    </source>
</evidence>
<evidence type="ECO:0000256" key="4">
    <source>
        <dbReference type="ARBA" id="ARBA00022989"/>
    </source>
</evidence>
<reference evidence="9" key="1">
    <citation type="submission" date="2020-05" db="EMBL/GenBank/DDBJ databases">
        <title>Phylogenomic resolution of chytrid fungi.</title>
        <authorList>
            <person name="Stajich J.E."/>
            <person name="Amses K."/>
            <person name="Simmons R."/>
            <person name="Seto K."/>
            <person name="Myers J."/>
            <person name="Bonds A."/>
            <person name="Quandt C.A."/>
            <person name="Barry K."/>
            <person name="Liu P."/>
            <person name="Grigoriev I."/>
            <person name="Longcore J.E."/>
            <person name="James T.Y."/>
        </authorList>
    </citation>
    <scope>NUCLEOTIDE SEQUENCE</scope>
    <source>
        <strain evidence="9">PLAUS21</strain>
    </source>
</reference>
<keyword evidence="5 7" id="KW-0472">Membrane</keyword>
<dbReference type="Proteomes" id="UP001210925">
    <property type="component" value="Unassembled WGS sequence"/>
</dbReference>
<dbReference type="AlphaFoldDB" id="A0AAD5UFB2"/>
<feature type="domain" description="Membrane insertase YidC/Oxa/ALB C-terminal" evidence="8">
    <location>
        <begin position="7"/>
        <end position="193"/>
    </location>
</feature>
<dbReference type="CDD" id="cd20069">
    <property type="entry name" value="5TM_Oxa1-like"/>
    <property type="match status" value="1"/>
</dbReference>
<protein>
    <submittedName>
        <fullName evidence="9">Cytochrome c oxidase assembly protein cox18, mitochondrial</fullName>
    </submittedName>
</protein>
<evidence type="ECO:0000313" key="9">
    <source>
        <dbReference type="EMBL" id="KAJ3256274.1"/>
    </source>
</evidence>
<evidence type="ECO:0000313" key="10">
    <source>
        <dbReference type="Proteomes" id="UP001210925"/>
    </source>
</evidence>
<dbReference type="GO" id="GO:0032977">
    <property type="term" value="F:membrane insertase activity"/>
    <property type="evidence" value="ECO:0007669"/>
    <property type="project" value="InterPro"/>
</dbReference>
<dbReference type="GO" id="GO:0005743">
    <property type="term" value="C:mitochondrial inner membrane"/>
    <property type="evidence" value="ECO:0007669"/>
    <property type="project" value="TreeGrafter"/>
</dbReference>
<evidence type="ECO:0000256" key="6">
    <source>
        <dbReference type="RuleBase" id="RU003945"/>
    </source>
</evidence>
<dbReference type="InterPro" id="IPR028055">
    <property type="entry name" value="YidC/Oxa/ALB_C"/>
</dbReference>
<dbReference type="GO" id="GO:0032979">
    <property type="term" value="P:protein insertion into mitochondrial inner membrane from matrix"/>
    <property type="evidence" value="ECO:0007669"/>
    <property type="project" value="TreeGrafter"/>
</dbReference>
<feature type="transmembrane region" description="Helical" evidence="7">
    <location>
        <begin position="6"/>
        <end position="29"/>
    </location>
</feature>
<dbReference type="PANTHER" id="PTHR12428">
    <property type="entry name" value="OXA1"/>
    <property type="match status" value="1"/>
</dbReference>
<comment type="caution">
    <text evidence="9">The sequence shown here is derived from an EMBL/GenBank/DDBJ whole genome shotgun (WGS) entry which is preliminary data.</text>
</comment>
<evidence type="ECO:0000256" key="2">
    <source>
        <dbReference type="ARBA" id="ARBA00009877"/>
    </source>
</evidence>
<organism evidence="9 10">
    <name type="scientific">Boothiomyces macroporosus</name>
    <dbReference type="NCBI Taxonomy" id="261099"/>
    <lineage>
        <taxon>Eukaryota</taxon>
        <taxon>Fungi</taxon>
        <taxon>Fungi incertae sedis</taxon>
        <taxon>Chytridiomycota</taxon>
        <taxon>Chytridiomycota incertae sedis</taxon>
        <taxon>Chytridiomycetes</taxon>
        <taxon>Rhizophydiales</taxon>
        <taxon>Terramycetaceae</taxon>
        <taxon>Boothiomyces</taxon>
    </lineage>
</organism>
<dbReference type="EMBL" id="JADGKB010000053">
    <property type="protein sequence ID" value="KAJ3256274.1"/>
    <property type="molecule type" value="Genomic_DNA"/>
</dbReference>
<accession>A0AAD5UFB2</accession>
<comment type="similarity">
    <text evidence="2 6">Belongs to the OXA1/ALB3/YidC family.</text>
</comment>
<evidence type="ECO:0000256" key="7">
    <source>
        <dbReference type="SAM" id="Phobius"/>
    </source>
</evidence>
<dbReference type="InterPro" id="IPR001708">
    <property type="entry name" value="YidC/ALB3/OXA1/COX18"/>
</dbReference>
<keyword evidence="3 6" id="KW-0812">Transmembrane</keyword>
<keyword evidence="10" id="KW-1185">Reference proteome</keyword>
<evidence type="ECO:0000259" key="8">
    <source>
        <dbReference type="Pfam" id="PF02096"/>
    </source>
</evidence>
<dbReference type="PANTHER" id="PTHR12428:SF65">
    <property type="entry name" value="CYTOCHROME C OXIDASE ASSEMBLY PROTEIN COX18, MITOCHONDRIAL"/>
    <property type="match status" value="1"/>
</dbReference>
<evidence type="ECO:0000256" key="3">
    <source>
        <dbReference type="ARBA" id="ARBA00022692"/>
    </source>
</evidence>
<evidence type="ECO:0000256" key="5">
    <source>
        <dbReference type="ARBA" id="ARBA00023136"/>
    </source>
</evidence>
<feature type="transmembrane region" description="Helical" evidence="7">
    <location>
        <begin position="158"/>
        <end position="179"/>
    </location>
</feature>
<dbReference type="GO" id="GO:0033617">
    <property type="term" value="P:mitochondrial respiratory chain complex IV assembly"/>
    <property type="evidence" value="ECO:0007669"/>
    <property type="project" value="TreeGrafter"/>
</dbReference>
<keyword evidence="4 7" id="KW-1133">Transmembrane helix</keyword>
<name>A0AAD5UFB2_9FUNG</name>
<gene>
    <name evidence="9" type="primary">COX18</name>
    <name evidence="9" type="ORF">HK103_005637</name>
</gene>
<comment type="subcellular location">
    <subcellularLocation>
        <location evidence="1 6">Membrane</location>
        <topology evidence="1 6">Multi-pass membrane protein</topology>
    </subcellularLocation>
</comment>
<proteinExistence type="inferred from homology"/>